<proteinExistence type="predicted"/>
<feature type="coiled-coil region" evidence="1">
    <location>
        <begin position="300"/>
        <end position="338"/>
    </location>
</feature>
<dbReference type="SUPFAM" id="SSF47923">
    <property type="entry name" value="Ypt/Rab-GAP domain of gyp1p"/>
    <property type="match status" value="2"/>
</dbReference>
<evidence type="ECO:0000256" key="2">
    <source>
        <dbReference type="SAM" id="MobiDB-lite"/>
    </source>
</evidence>
<dbReference type="GO" id="GO:0005096">
    <property type="term" value="F:GTPase activator activity"/>
    <property type="evidence" value="ECO:0007669"/>
    <property type="project" value="TreeGrafter"/>
</dbReference>
<feature type="region of interest" description="Disordered" evidence="2">
    <location>
        <begin position="1"/>
        <end position="60"/>
    </location>
</feature>
<feature type="compositionally biased region" description="Acidic residues" evidence="2">
    <location>
        <begin position="1"/>
        <end position="14"/>
    </location>
</feature>
<dbReference type="FunFam" id="1.10.8.270:FF:000034">
    <property type="entry name" value="TBC (Tre-2/Bub2/Cdc16) domain family"/>
    <property type="match status" value="1"/>
</dbReference>
<dbReference type="PROSITE" id="PS50086">
    <property type="entry name" value="TBC_RABGAP"/>
    <property type="match status" value="1"/>
</dbReference>
<protein>
    <recommendedName>
        <fullName evidence="3">Rab-GAP TBC domain-containing protein</fullName>
    </recommendedName>
</protein>
<dbReference type="Gene3D" id="1.10.472.80">
    <property type="entry name" value="Ypt/Rab-GAP domain of gyp1p, domain 3"/>
    <property type="match status" value="1"/>
</dbReference>
<dbReference type="InterPro" id="IPR000195">
    <property type="entry name" value="Rab-GAP-TBC_dom"/>
</dbReference>
<evidence type="ECO:0000313" key="4">
    <source>
        <dbReference type="EMBL" id="PAV84361.1"/>
    </source>
</evidence>
<dbReference type="PANTHER" id="PTHR47219">
    <property type="entry name" value="RAB GTPASE-ACTIVATING PROTEIN 1-LIKE"/>
    <property type="match status" value="1"/>
</dbReference>
<dbReference type="Gene3D" id="1.10.8.270">
    <property type="entry name" value="putative rabgap domain of human tbc1 domain family member 14 like domains"/>
    <property type="match status" value="1"/>
</dbReference>
<dbReference type="EMBL" id="LIAE01006862">
    <property type="protein sequence ID" value="PAV84361.1"/>
    <property type="molecule type" value="Genomic_DNA"/>
</dbReference>
<dbReference type="Gene3D" id="1.10.10.750">
    <property type="entry name" value="Ypt/Rab-GAP domain of gyp1p, domain 1"/>
    <property type="match status" value="1"/>
</dbReference>
<dbReference type="GO" id="GO:0005773">
    <property type="term" value="C:vacuole"/>
    <property type="evidence" value="ECO:0007669"/>
    <property type="project" value="UniProtKB-ARBA"/>
</dbReference>
<gene>
    <name evidence="4" type="ORF">WR25_20816</name>
</gene>
<reference evidence="4 5" key="1">
    <citation type="journal article" date="2017" name="Curr. Biol.">
        <title>Genome architecture and evolution of a unichromosomal asexual nematode.</title>
        <authorList>
            <person name="Fradin H."/>
            <person name="Zegar C."/>
            <person name="Gutwein M."/>
            <person name="Lucas J."/>
            <person name="Kovtun M."/>
            <person name="Corcoran D."/>
            <person name="Baugh L.R."/>
            <person name="Kiontke K."/>
            <person name="Gunsalus K."/>
            <person name="Fitch D.H."/>
            <person name="Piano F."/>
        </authorList>
    </citation>
    <scope>NUCLEOTIDE SEQUENCE [LARGE SCALE GENOMIC DNA]</scope>
    <source>
        <strain evidence="4">PF1309</strain>
    </source>
</reference>
<dbReference type="PANTHER" id="PTHR47219:SF15">
    <property type="entry name" value="TBC1 DOMAIN FAMILY MEMBER 12 ISOFORM X1"/>
    <property type="match status" value="1"/>
</dbReference>
<evidence type="ECO:0000256" key="1">
    <source>
        <dbReference type="SAM" id="Coils"/>
    </source>
</evidence>
<evidence type="ECO:0000313" key="5">
    <source>
        <dbReference type="Proteomes" id="UP000218231"/>
    </source>
</evidence>
<name>A0A2A2LDL9_9BILA</name>
<dbReference type="InterPro" id="IPR050302">
    <property type="entry name" value="Rab_GAP_TBC_domain"/>
</dbReference>
<dbReference type="AlphaFoldDB" id="A0A2A2LDL9"/>
<dbReference type="OrthoDB" id="294251at2759"/>
<dbReference type="FunFam" id="1.10.10.750:FF:000005">
    <property type="entry name" value="TBC1 domain family member 14"/>
    <property type="match status" value="1"/>
</dbReference>
<feature type="region of interest" description="Disordered" evidence="2">
    <location>
        <begin position="105"/>
        <end position="134"/>
    </location>
</feature>
<dbReference type="GO" id="GO:0016192">
    <property type="term" value="P:vesicle-mediated transport"/>
    <property type="evidence" value="ECO:0007669"/>
    <property type="project" value="UniProtKB-ARBA"/>
</dbReference>
<keyword evidence="1" id="KW-0175">Coiled coil</keyword>
<keyword evidence="5" id="KW-1185">Reference proteome</keyword>
<dbReference type="GO" id="GO:0031267">
    <property type="term" value="F:small GTPase binding"/>
    <property type="evidence" value="ECO:0007669"/>
    <property type="project" value="TreeGrafter"/>
</dbReference>
<dbReference type="Proteomes" id="UP000218231">
    <property type="component" value="Unassembled WGS sequence"/>
</dbReference>
<dbReference type="InterPro" id="IPR035969">
    <property type="entry name" value="Rab-GAP_TBC_sf"/>
</dbReference>
<comment type="caution">
    <text evidence="4">The sequence shown here is derived from an EMBL/GenBank/DDBJ whole genome shotgun (WGS) entry which is preliminary data.</text>
</comment>
<dbReference type="GO" id="GO:0031410">
    <property type="term" value="C:cytoplasmic vesicle"/>
    <property type="evidence" value="ECO:0007669"/>
    <property type="project" value="UniProtKB-ARBA"/>
</dbReference>
<dbReference type="Pfam" id="PF00566">
    <property type="entry name" value="RabGAP-TBC"/>
    <property type="match status" value="1"/>
</dbReference>
<feature type="domain" description="Rab-GAP TBC" evidence="3">
    <location>
        <begin position="370"/>
        <end position="572"/>
    </location>
</feature>
<accession>A0A2A2LDL9</accession>
<organism evidence="4 5">
    <name type="scientific">Diploscapter pachys</name>
    <dbReference type="NCBI Taxonomy" id="2018661"/>
    <lineage>
        <taxon>Eukaryota</taxon>
        <taxon>Metazoa</taxon>
        <taxon>Ecdysozoa</taxon>
        <taxon>Nematoda</taxon>
        <taxon>Chromadorea</taxon>
        <taxon>Rhabditida</taxon>
        <taxon>Rhabditina</taxon>
        <taxon>Rhabditomorpha</taxon>
        <taxon>Rhabditoidea</taxon>
        <taxon>Rhabditidae</taxon>
        <taxon>Diploscapter</taxon>
    </lineage>
</organism>
<dbReference type="FunFam" id="1.10.472.80:FF:000006">
    <property type="entry name" value="TBC1 domain family member 14"/>
    <property type="match status" value="1"/>
</dbReference>
<feature type="compositionally biased region" description="Low complexity" evidence="2">
    <location>
        <begin position="22"/>
        <end position="58"/>
    </location>
</feature>
<sequence>MSLPTDSDESEEELWVISKEISLPSTPRSSRSSPALGPFPFPSSLSSSRPSPRPIIASTCNSASDPTIRLATVLENLPLTYNTETKLLERTKSLGVRQRNVENEQGAAVAADQAVESPEDGSTPKFKRGHMRRSSYESAEIQLNFARRRTPNANKKISSQVSDVLSASSSLNSLSHSLGGCSLVTPSTSGDPSTSSAMDTDFVDLSREKIDECANESVDQSASSSEENAQFLPKTVNGKKQFFLFSKNPFSRGKDASPNSGWKLFGSNKNKEHQGALMHTTGLILEGRPSNLPAKSEEEAEKHRKLYQDLLEQNKRKEEKLLKEKKQASIAQKRLEEQAAAACRSWTEQILPKWDKMKDSKRCHELWWQGLPPKVRGKVWPLAIGNELGITEEIYKLHLNQAITHLAEDELQKGAPISTLHRYINMITLDASRTFPKMGIFQKGGPYYEHLLRLLGAYVCYRPDIGYVQSMSFIAAIILLQMEPFSAFVAFSNLLHRPLQIAFFGVKQLEITQYFIAYDRYFEQELPDLHKHFDKINLRPDLYLIDWIYPIYAKSLPLDVTCRIWDVYLKDGEEFLFNAALGILKMHQTELLSMDFEDALRFLTHLPEQLQAAQLFRHIETFVRKNHGGSKAKRKTFAQILSEVTEQINSGVLSIENLMNGGSNDLSTLKMSRSVSGFVADLLSPTEEQQQNIPQVVADCLTVTN</sequence>
<dbReference type="STRING" id="2018661.A0A2A2LDL9"/>
<dbReference type="SMART" id="SM00164">
    <property type="entry name" value="TBC"/>
    <property type="match status" value="1"/>
</dbReference>
<evidence type="ECO:0000259" key="3">
    <source>
        <dbReference type="PROSITE" id="PS50086"/>
    </source>
</evidence>